<evidence type="ECO:0000256" key="7">
    <source>
        <dbReference type="ARBA" id="ARBA00048470"/>
    </source>
</evidence>
<dbReference type="InterPro" id="IPR050684">
    <property type="entry name" value="HTH-Siroheme_Decarb"/>
</dbReference>
<name>A0ABS9RT58_9GAMM</name>
<sequence length="183" mass="20959">MNTATPLSLEAARSPGEPDAHRRLRALLEQGLPLTPRPWQALAEQAGMAEEEVMACVRRWQAEGLIKRLGLVVRHRRLGIQANAMVVWNVPDERVALVGRRLARETAVTLCYRRPRRLPDWPYNLFCMIHGTRRDRVLAELAAIVERLGLDDLEHRALFSTHAYRQCGGRYAREDEPRDRLAP</sequence>
<evidence type="ECO:0000259" key="8">
    <source>
        <dbReference type="Pfam" id="PF17805"/>
    </source>
</evidence>
<comment type="similarity">
    <text evidence="3">Belongs to the Ahb/Nir family.</text>
</comment>
<reference evidence="10 11" key="1">
    <citation type="submission" date="2022-02" db="EMBL/GenBank/DDBJ databases">
        <title>Halomonas fukangensis sp. nov., a halophilic bacterium isolated from a bulk soil of Kalidium foliatum at Fukang.</title>
        <authorList>
            <person name="Huang Y."/>
        </authorList>
    </citation>
    <scope>NUCLEOTIDE SEQUENCE [LARGE SCALE GENOMIC DNA]</scope>
    <source>
        <strain evidence="10 11">EGI 63088</strain>
    </source>
</reference>
<evidence type="ECO:0000256" key="5">
    <source>
        <dbReference type="ARBA" id="ARBA00023471"/>
    </source>
</evidence>
<dbReference type="RefSeq" id="WP_240567794.1">
    <property type="nucleotide sequence ID" value="NZ_JAKVPY010000007.1"/>
</dbReference>
<dbReference type="PANTHER" id="PTHR43413">
    <property type="entry name" value="TRANSCRIPTIONAL REGULATOR, ASNC FAMILY"/>
    <property type="match status" value="1"/>
</dbReference>
<dbReference type="EC" id="4.1.1.111" evidence="5"/>
<comment type="catalytic activity">
    <reaction evidence="7">
        <text>siroheme + 2 H(+) = 12,18-didecarboxysiroheme + 2 CO2</text>
        <dbReference type="Rhea" id="RHEA:19093"/>
        <dbReference type="ChEBI" id="CHEBI:15378"/>
        <dbReference type="ChEBI" id="CHEBI:16526"/>
        <dbReference type="ChEBI" id="CHEBI:60052"/>
        <dbReference type="ChEBI" id="CHEBI:140497"/>
        <dbReference type="EC" id="4.1.1.111"/>
    </reaction>
</comment>
<comment type="caution">
    <text evidence="10">The sequence shown here is derived from an EMBL/GenBank/DDBJ whole genome shotgun (WGS) entry which is preliminary data.</text>
</comment>
<dbReference type="Gene3D" id="3.30.70.3460">
    <property type="match status" value="1"/>
</dbReference>
<dbReference type="EMBL" id="JAKVPY010000007">
    <property type="protein sequence ID" value="MCH4563036.1"/>
    <property type="molecule type" value="Genomic_DNA"/>
</dbReference>
<protein>
    <recommendedName>
        <fullName evidence="5">siroheme decarboxylase</fullName>
        <ecNumber evidence="5">4.1.1.111</ecNumber>
    </recommendedName>
</protein>
<comment type="subunit">
    <text evidence="4">Probably forms a complex composed of NirD, NirL, NirG and NirH. All proteins are required for the total conversion of siroheme to didecarboxysiroheme.</text>
</comment>
<accession>A0ABS9RT58</accession>
<keyword evidence="11" id="KW-1185">Reference proteome</keyword>
<proteinExistence type="inferred from homology"/>
<dbReference type="InterPro" id="IPR040523">
    <property type="entry name" value="AsnC_trans_reg2"/>
</dbReference>
<dbReference type="Pfam" id="PF17805">
    <property type="entry name" value="AsnC_trans_reg2"/>
    <property type="match status" value="1"/>
</dbReference>
<evidence type="ECO:0000256" key="2">
    <source>
        <dbReference type="ARBA" id="ARBA00023444"/>
    </source>
</evidence>
<gene>
    <name evidence="10" type="ORF">MKP05_07825</name>
</gene>
<dbReference type="InterPro" id="IPR053953">
    <property type="entry name" value="NirdL-like_HTH"/>
</dbReference>
<dbReference type="Pfam" id="PF22451">
    <property type="entry name" value="NirdL-like_HTH"/>
    <property type="match status" value="1"/>
</dbReference>
<evidence type="ECO:0000256" key="1">
    <source>
        <dbReference type="ARBA" id="ARBA00023239"/>
    </source>
</evidence>
<evidence type="ECO:0000313" key="11">
    <source>
        <dbReference type="Proteomes" id="UP001202117"/>
    </source>
</evidence>
<organism evidence="10 11">
    <name type="scientific">Halomonas flagellata</name>
    <dbReference type="NCBI Taxonomy" id="2920385"/>
    <lineage>
        <taxon>Bacteria</taxon>
        <taxon>Pseudomonadati</taxon>
        <taxon>Pseudomonadota</taxon>
        <taxon>Gammaproteobacteria</taxon>
        <taxon>Oceanospirillales</taxon>
        <taxon>Halomonadaceae</taxon>
        <taxon>Halomonas</taxon>
    </lineage>
</organism>
<evidence type="ECO:0000259" key="9">
    <source>
        <dbReference type="Pfam" id="PF22451"/>
    </source>
</evidence>
<keyword evidence="1" id="KW-0456">Lyase</keyword>
<feature type="domain" description="Siroheme decarboxylase AsnC-like ligand binding" evidence="8">
    <location>
        <begin position="77"/>
        <end position="164"/>
    </location>
</feature>
<comment type="pathway">
    <text evidence="2">Porphyrin-containing compound metabolism.</text>
</comment>
<comment type="function">
    <text evidence="6">Involved in heme d1 biosynthesis. Catalyzes the decarboxylation of siroheme into didecarboxysiroheme.</text>
</comment>
<evidence type="ECO:0000256" key="3">
    <source>
        <dbReference type="ARBA" id="ARBA00023457"/>
    </source>
</evidence>
<dbReference type="PANTHER" id="PTHR43413:SF1">
    <property type="entry name" value="SIROHEME DECARBOXYLASE NIRL SUBUNIT"/>
    <property type="match status" value="1"/>
</dbReference>
<evidence type="ECO:0000256" key="4">
    <source>
        <dbReference type="ARBA" id="ARBA00023465"/>
    </source>
</evidence>
<dbReference type="Proteomes" id="UP001202117">
    <property type="component" value="Unassembled WGS sequence"/>
</dbReference>
<evidence type="ECO:0000313" key="10">
    <source>
        <dbReference type="EMBL" id="MCH4563036.1"/>
    </source>
</evidence>
<feature type="domain" description="Siroheme decarboxylase NirL-like HTH" evidence="9">
    <location>
        <begin position="26"/>
        <end position="66"/>
    </location>
</feature>
<evidence type="ECO:0000256" key="6">
    <source>
        <dbReference type="ARBA" id="ARBA00045291"/>
    </source>
</evidence>